<protein>
    <submittedName>
        <fullName evidence="2">Uncharacterized protein</fullName>
    </submittedName>
</protein>
<feature type="region of interest" description="Disordered" evidence="1">
    <location>
        <begin position="1"/>
        <end position="24"/>
    </location>
</feature>
<dbReference type="AlphaFoldDB" id="A0A4S8QW42"/>
<comment type="caution">
    <text evidence="2">The sequence shown here is derived from an EMBL/GenBank/DDBJ whole genome shotgun (WGS) entry which is preliminary data.</text>
</comment>
<evidence type="ECO:0000313" key="2">
    <source>
        <dbReference type="EMBL" id="THV45789.1"/>
    </source>
</evidence>
<feature type="region of interest" description="Disordered" evidence="1">
    <location>
        <begin position="81"/>
        <end position="102"/>
    </location>
</feature>
<name>A0A4S8QW42_9HELO</name>
<evidence type="ECO:0000313" key="3">
    <source>
        <dbReference type="Proteomes" id="UP000308671"/>
    </source>
</evidence>
<accession>A0A4S8QW42</accession>
<dbReference type="EMBL" id="PQXL01000449">
    <property type="protein sequence ID" value="THV45789.1"/>
    <property type="molecule type" value="Genomic_DNA"/>
</dbReference>
<evidence type="ECO:0000256" key="1">
    <source>
        <dbReference type="SAM" id="MobiDB-lite"/>
    </source>
</evidence>
<proteinExistence type="predicted"/>
<feature type="compositionally biased region" description="Low complexity" evidence="1">
    <location>
        <begin position="1"/>
        <end position="18"/>
    </location>
</feature>
<dbReference type="Proteomes" id="UP000308671">
    <property type="component" value="Unassembled WGS sequence"/>
</dbReference>
<gene>
    <name evidence="2" type="ORF">BGAL_0450g00050</name>
</gene>
<reference evidence="2 3" key="1">
    <citation type="submission" date="2017-12" db="EMBL/GenBank/DDBJ databases">
        <title>Comparative genomics of Botrytis spp.</title>
        <authorList>
            <person name="Valero-Jimenez C.A."/>
            <person name="Tapia P."/>
            <person name="Veloso J."/>
            <person name="Silva-Moreno E."/>
            <person name="Staats M."/>
            <person name="Valdes J.H."/>
            <person name="Van Kan J.A.L."/>
        </authorList>
    </citation>
    <scope>NUCLEOTIDE SEQUENCE [LARGE SCALE GENOMIC DNA]</scope>
    <source>
        <strain evidence="2 3">MUCL435</strain>
    </source>
</reference>
<keyword evidence="3" id="KW-1185">Reference proteome</keyword>
<organism evidence="2 3">
    <name type="scientific">Botrytis galanthina</name>
    <dbReference type="NCBI Taxonomy" id="278940"/>
    <lineage>
        <taxon>Eukaryota</taxon>
        <taxon>Fungi</taxon>
        <taxon>Dikarya</taxon>
        <taxon>Ascomycota</taxon>
        <taxon>Pezizomycotina</taxon>
        <taxon>Leotiomycetes</taxon>
        <taxon>Helotiales</taxon>
        <taxon>Sclerotiniaceae</taxon>
        <taxon>Botrytis</taxon>
    </lineage>
</organism>
<sequence length="102" mass="11294">MSPSSQQNSVPQPVPNNNGAQNSLPWSWKCIRTVPIWSDPQYPPSTVSYISCDTLNQGVDICKRCNIHTAAESARYEVVRQCAPPPPSPPKRQHNPGPRSSR</sequence>